<dbReference type="Proteomes" id="UP001190465">
    <property type="component" value="Chromosome"/>
</dbReference>
<sequence length="226" mass="22559">MLTAVAIIPSAPVLVPQLAGAAADELAAAREAVLASAAALPDRWIAVGAGPLAGAASPAATGTFAGYGVDVPVGLSADAAQPADLPLCALITGWVRGIAAPAARAEVRWFAPDGDAEDATAAGARLRAEIDAVADEVGVLVVADGAHTLTPGAPGGHQPESVAVQQRLEDALAGGDGAALRRLPELIVGRVPFAVLAGLLEQPRQARAYYRGAPFGVGYFAGVWLP</sequence>
<name>A0ABM9LWL9_9MYCO</name>
<feature type="chain" id="PRO_5045547869" evidence="1">
    <location>
        <begin position="22"/>
        <end position="226"/>
    </location>
</feature>
<accession>A0ABM9LWL9</accession>
<reference evidence="2 3" key="1">
    <citation type="submission" date="2023-08" db="EMBL/GenBank/DDBJ databases">
        <authorList>
            <person name="Folkvardsen B D."/>
            <person name="Norman A."/>
        </authorList>
    </citation>
    <scope>NUCLEOTIDE SEQUENCE [LARGE SCALE GENOMIC DNA]</scope>
    <source>
        <strain evidence="2 3">Mu0053</strain>
    </source>
</reference>
<gene>
    <name evidence="2" type="ORF">MU0053_003067</name>
</gene>
<organism evidence="2 3">
    <name type="scientific">[Mycobacterium] burgundiense</name>
    <dbReference type="NCBI Taxonomy" id="3064286"/>
    <lineage>
        <taxon>Bacteria</taxon>
        <taxon>Bacillati</taxon>
        <taxon>Actinomycetota</taxon>
        <taxon>Actinomycetes</taxon>
        <taxon>Mycobacteriales</taxon>
        <taxon>Mycobacteriaceae</taxon>
        <taxon>Mycolicibacterium</taxon>
    </lineage>
</organism>
<evidence type="ECO:0000313" key="2">
    <source>
        <dbReference type="EMBL" id="CAJ1505947.1"/>
    </source>
</evidence>
<evidence type="ECO:0000256" key="1">
    <source>
        <dbReference type="SAM" id="SignalP"/>
    </source>
</evidence>
<feature type="signal peptide" evidence="1">
    <location>
        <begin position="1"/>
        <end position="21"/>
    </location>
</feature>
<keyword evidence="1" id="KW-0732">Signal</keyword>
<evidence type="ECO:0000313" key="3">
    <source>
        <dbReference type="Proteomes" id="UP001190465"/>
    </source>
</evidence>
<dbReference type="RefSeq" id="WP_308478489.1">
    <property type="nucleotide sequence ID" value="NZ_OY726397.1"/>
</dbReference>
<proteinExistence type="predicted"/>
<protein>
    <submittedName>
        <fullName evidence="2">Uncharacterized protein</fullName>
    </submittedName>
</protein>
<dbReference type="EMBL" id="OY726397">
    <property type="protein sequence ID" value="CAJ1505947.1"/>
    <property type="molecule type" value="Genomic_DNA"/>
</dbReference>
<dbReference type="SUPFAM" id="SSF53213">
    <property type="entry name" value="LigB-like"/>
    <property type="match status" value="1"/>
</dbReference>
<keyword evidence="3" id="KW-1185">Reference proteome</keyword>
<dbReference type="Gene3D" id="3.40.830.10">
    <property type="entry name" value="LigB-like"/>
    <property type="match status" value="1"/>
</dbReference>